<evidence type="ECO:0000313" key="5">
    <source>
        <dbReference type="Proteomes" id="UP000030651"/>
    </source>
</evidence>
<proteinExistence type="predicted"/>
<dbReference type="HOGENOM" id="CLU_756620_0_0_1"/>
<dbReference type="Proteomes" id="UP000030651">
    <property type="component" value="Unassembled WGS sequence"/>
</dbReference>
<dbReference type="RefSeq" id="XP_007835341.1">
    <property type="nucleotide sequence ID" value="XM_007837150.1"/>
</dbReference>
<dbReference type="SMART" id="SM00248">
    <property type="entry name" value="ANK"/>
    <property type="match status" value="5"/>
</dbReference>
<dbReference type="PROSITE" id="PS50297">
    <property type="entry name" value="ANK_REP_REGION"/>
    <property type="match status" value="3"/>
</dbReference>
<dbReference type="Pfam" id="PF00023">
    <property type="entry name" value="Ank"/>
    <property type="match status" value="1"/>
</dbReference>
<feature type="repeat" description="ANK" evidence="3">
    <location>
        <begin position="35"/>
        <end position="67"/>
    </location>
</feature>
<evidence type="ECO:0000313" key="4">
    <source>
        <dbReference type="EMBL" id="ETS78716.1"/>
    </source>
</evidence>
<dbReference type="GeneID" id="19273582"/>
<dbReference type="AlphaFoldDB" id="W3X0R3"/>
<keyword evidence="5" id="KW-1185">Reference proteome</keyword>
<feature type="repeat" description="ANK" evidence="3">
    <location>
        <begin position="151"/>
        <end position="183"/>
    </location>
</feature>
<dbReference type="InParanoid" id="W3X0R3"/>
<accession>W3X0R3</accession>
<keyword evidence="1" id="KW-0677">Repeat</keyword>
<evidence type="ECO:0000256" key="3">
    <source>
        <dbReference type="PROSITE-ProRule" id="PRU00023"/>
    </source>
</evidence>
<organism evidence="4 5">
    <name type="scientific">Pestalotiopsis fici (strain W106-1 / CGMCC3.15140)</name>
    <dbReference type="NCBI Taxonomy" id="1229662"/>
    <lineage>
        <taxon>Eukaryota</taxon>
        <taxon>Fungi</taxon>
        <taxon>Dikarya</taxon>
        <taxon>Ascomycota</taxon>
        <taxon>Pezizomycotina</taxon>
        <taxon>Sordariomycetes</taxon>
        <taxon>Xylariomycetidae</taxon>
        <taxon>Amphisphaeriales</taxon>
        <taxon>Sporocadaceae</taxon>
        <taxon>Pestalotiopsis</taxon>
    </lineage>
</organism>
<dbReference type="Pfam" id="PF12796">
    <property type="entry name" value="Ank_2"/>
    <property type="match status" value="1"/>
</dbReference>
<dbReference type="PANTHER" id="PTHR24173">
    <property type="entry name" value="ANKYRIN REPEAT CONTAINING"/>
    <property type="match status" value="1"/>
</dbReference>
<dbReference type="OrthoDB" id="4760377at2759"/>
<dbReference type="PROSITE" id="PS50088">
    <property type="entry name" value="ANK_REPEAT"/>
    <property type="match status" value="3"/>
</dbReference>
<protein>
    <submittedName>
        <fullName evidence="4">Uncharacterized protein</fullName>
    </submittedName>
</protein>
<evidence type="ECO:0000256" key="1">
    <source>
        <dbReference type="ARBA" id="ARBA00022737"/>
    </source>
</evidence>
<gene>
    <name evidence="4" type="ORF">PFICI_08569</name>
</gene>
<feature type="repeat" description="ANK" evidence="3">
    <location>
        <begin position="84"/>
        <end position="117"/>
    </location>
</feature>
<dbReference type="InterPro" id="IPR002110">
    <property type="entry name" value="Ankyrin_rpt"/>
</dbReference>
<dbReference type="KEGG" id="pfy:PFICI_08569"/>
<dbReference type="SUPFAM" id="SSF48403">
    <property type="entry name" value="Ankyrin repeat"/>
    <property type="match status" value="1"/>
</dbReference>
<dbReference type="InterPro" id="IPR036770">
    <property type="entry name" value="Ankyrin_rpt-contain_sf"/>
</dbReference>
<dbReference type="PANTHER" id="PTHR24173:SF74">
    <property type="entry name" value="ANKYRIN REPEAT DOMAIN-CONTAINING PROTEIN 16"/>
    <property type="match status" value="1"/>
</dbReference>
<dbReference type="EMBL" id="KI912114">
    <property type="protein sequence ID" value="ETS78716.1"/>
    <property type="molecule type" value="Genomic_DNA"/>
</dbReference>
<dbReference type="Gene3D" id="1.25.40.20">
    <property type="entry name" value="Ankyrin repeat-containing domain"/>
    <property type="match status" value="2"/>
</dbReference>
<dbReference type="eggNOG" id="ENOG502T9RW">
    <property type="taxonomic scope" value="Eukaryota"/>
</dbReference>
<sequence length="415" mass="45111">MPDIFVHIKNGDLLAVRRVVEESGTTFSISAYSTIGLTPLGAAIYYGKTDIIKFLLEAGADIKEGYKSQFCKDKDLFQLENWPQISPAIHCAAASGATEDILRLLVDHGADVNDSSARDYGAEVLPLYVATGQATQALINLGADVCQQNAIGFTPLVHALAREDVNSVRLLIEHGADVHIERTPKYKIRTNAPDNDDDSDIVGEELLVQGGSSPLIVASHQGRLRPSSFEMFGILAKAGVDMNKRYHLKDAPSYFDGGFTLLSLICGSRTKTPRLRGQYANNDRYGQKELQAIKAIIEAGVDVNSPPVIHYVCDGVMPFTDFESRSEVLRMLVQAGARSNHSHSGSSAMNASATTTLLKSFNKCSESEIQFQTMAAILDKAGAQWSGMENFDVATLPDCVRDKTADMKGHLEPNQ</sequence>
<dbReference type="OMA" id="VCAAIHC"/>
<dbReference type="PRINTS" id="PR01415">
    <property type="entry name" value="ANKYRIN"/>
</dbReference>
<keyword evidence="2 3" id="KW-0040">ANK repeat</keyword>
<reference evidence="5" key="1">
    <citation type="journal article" date="2015" name="BMC Genomics">
        <title>Genomic and transcriptomic analysis of the endophytic fungus Pestalotiopsis fici reveals its lifestyle and high potential for synthesis of natural products.</title>
        <authorList>
            <person name="Wang X."/>
            <person name="Zhang X."/>
            <person name="Liu L."/>
            <person name="Xiang M."/>
            <person name="Wang W."/>
            <person name="Sun X."/>
            <person name="Che Y."/>
            <person name="Guo L."/>
            <person name="Liu G."/>
            <person name="Guo L."/>
            <person name="Wang C."/>
            <person name="Yin W.B."/>
            <person name="Stadler M."/>
            <person name="Zhang X."/>
            <person name="Liu X."/>
        </authorList>
    </citation>
    <scope>NUCLEOTIDE SEQUENCE [LARGE SCALE GENOMIC DNA]</scope>
    <source>
        <strain evidence="5">W106-1 / CGMCC3.15140</strain>
    </source>
</reference>
<name>W3X0R3_PESFW</name>
<evidence type="ECO:0000256" key="2">
    <source>
        <dbReference type="ARBA" id="ARBA00023043"/>
    </source>
</evidence>